<evidence type="ECO:0000313" key="1">
    <source>
        <dbReference type="EMBL" id="ALN59011.1"/>
    </source>
</evidence>
<accession>A0A0S2DKI1</accession>
<dbReference type="KEGG" id="lez:GLE_3667"/>
<dbReference type="Proteomes" id="UP000061569">
    <property type="component" value="Chromosome"/>
</dbReference>
<dbReference type="PATRIC" id="fig|69.6.peg.3611"/>
<dbReference type="STRING" id="69.GLE_3667"/>
<reference evidence="1 2" key="1">
    <citation type="submission" date="2015-11" db="EMBL/GenBank/DDBJ databases">
        <title>Genome sequences of Lysobacter enzymogenes strain C3 and Lysobacter antibioticus ATCC 29479.</title>
        <authorList>
            <person name="Kobayashi D.Y."/>
        </authorList>
    </citation>
    <scope>NUCLEOTIDE SEQUENCE [LARGE SCALE GENOMIC DNA]</scope>
    <source>
        <strain evidence="1 2">C3</strain>
    </source>
</reference>
<sequence length="44" mass="4464">MRARASANGIRQSAAMPRVALAAAPPRVPCCAATIKAAGKTLFP</sequence>
<dbReference type="EMBL" id="CP013140">
    <property type="protein sequence ID" value="ALN59011.1"/>
    <property type="molecule type" value="Genomic_DNA"/>
</dbReference>
<organism evidence="1 2">
    <name type="scientific">Lysobacter enzymogenes</name>
    <dbReference type="NCBI Taxonomy" id="69"/>
    <lineage>
        <taxon>Bacteria</taxon>
        <taxon>Pseudomonadati</taxon>
        <taxon>Pseudomonadota</taxon>
        <taxon>Gammaproteobacteria</taxon>
        <taxon>Lysobacterales</taxon>
        <taxon>Lysobacteraceae</taxon>
        <taxon>Lysobacter</taxon>
    </lineage>
</organism>
<dbReference type="AlphaFoldDB" id="A0A0S2DKI1"/>
<gene>
    <name evidence="1" type="ORF">GLE_3667</name>
</gene>
<name>A0A0S2DKI1_LYSEN</name>
<evidence type="ECO:0000313" key="2">
    <source>
        <dbReference type="Proteomes" id="UP000061569"/>
    </source>
</evidence>
<proteinExistence type="predicted"/>
<protein>
    <submittedName>
        <fullName evidence="1">Uncharacterized protein</fullName>
    </submittedName>
</protein>